<organism evidence="1 2">
    <name type="scientific">Spiromyces aspiralis</name>
    <dbReference type="NCBI Taxonomy" id="68401"/>
    <lineage>
        <taxon>Eukaryota</taxon>
        <taxon>Fungi</taxon>
        <taxon>Fungi incertae sedis</taxon>
        <taxon>Zoopagomycota</taxon>
        <taxon>Kickxellomycotina</taxon>
        <taxon>Kickxellomycetes</taxon>
        <taxon>Kickxellales</taxon>
        <taxon>Kickxellaceae</taxon>
        <taxon>Spiromyces</taxon>
    </lineage>
</organism>
<accession>A0ACC1HFN4</accession>
<protein>
    <submittedName>
        <fullName evidence="1">Zinc resistance conferring protein</fullName>
    </submittedName>
</protein>
<name>A0ACC1HFN4_9FUNG</name>
<feature type="non-terminal residue" evidence="1">
    <location>
        <position position="324"/>
    </location>
</feature>
<evidence type="ECO:0000313" key="1">
    <source>
        <dbReference type="EMBL" id="KAJ1673144.1"/>
    </source>
</evidence>
<reference evidence="1" key="1">
    <citation type="submission" date="2022-06" db="EMBL/GenBank/DDBJ databases">
        <title>Phylogenomic reconstructions and comparative analyses of Kickxellomycotina fungi.</title>
        <authorList>
            <person name="Reynolds N.K."/>
            <person name="Stajich J.E."/>
            <person name="Barry K."/>
            <person name="Grigoriev I.V."/>
            <person name="Crous P."/>
            <person name="Smith M.E."/>
        </authorList>
    </citation>
    <scope>NUCLEOTIDE SEQUENCE</scope>
    <source>
        <strain evidence="1">RSA 2271</strain>
    </source>
</reference>
<keyword evidence="2" id="KW-1185">Reference proteome</keyword>
<gene>
    <name evidence="1" type="primary">ZRC1</name>
    <name evidence="1" type="ORF">EV182_005800</name>
</gene>
<evidence type="ECO:0000313" key="2">
    <source>
        <dbReference type="Proteomes" id="UP001145114"/>
    </source>
</evidence>
<proteinExistence type="predicted"/>
<dbReference type="Proteomes" id="UP001145114">
    <property type="component" value="Unassembled WGS sequence"/>
</dbReference>
<sequence length="324" mass="35397">MNLLSRSTRVTIMLVFSATLFLLEQIVGYAAGSIALVADSFHMLNDMLSLAVALYAIKIAAYRESVPRNTYGWQRAEILGALFNGVLLLGLCLTIYTEAIQRFIDPVPVSNPKLVLVTGCTGMLFNVIGLWLFGDLHGHGHGHDHDHGRHHHRHGSEELQRQASSPAVGHLAHGIPTEAQPLLPQSSSSSSSPADGYHHHHAVHLTPSSASASTSSSTTDLEASRSYYPPYAQQSIVNAAQIQRSMLDREDAHDHEHEHDTGSGRRGNKGHLNMHGVWLHVFGDCLANLAVIASAAFIWLTDYSWRFYIDPVVSIIINTIVVAA</sequence>
<comment type="caution">
    <text evidence="1">The sequence shown here is derived from an EMBL/GenBank/DDBJ whole genome shotgun (WGS) entry which is preliminary data.</text>
</comment>
<dbReference type="EMBL" id="JAMZIH010007325">
    <property type="protein sequence ID" value="KAJ1673144.1"/>
    <property type="molecule type" value="Genomic_DNA"/>
</dbReference>